<evidence type="ECO:0000256" key="1">
    <source>
        <dbReference type="SAM" id="MobiDB-lite"/>
    </source>
</evidence>
<dbReference type="EMBL" id="HBHR01013264">
    <property type="protein sequence ID" value="CAD9864579.1"/>
    <property type="molecule type" value="Transcribed_RNA"/>
</dbReference>
<feature type="compositionally biased region" description="Basic and acidic residues" evidence="1">
    <location>
        <begin position="47"/>
        <end position="63"/>
    </location>
</feature>
<gene>
    <name evidence="2" type="ORF">FJAP1339_LOCUS6536</name>
</gene>
<accession>A0A7S2UZK4</accession>
<feature type="region of interest" description="Disordered" evidence="1">
    <location>
        <begin position="47"/>
        <end position="79"/>
    </location>
</feature>
<organism evidence="2">
    <name type="scientific">Fibrocapsa japonica</name>
    <dbReference type="NCBI Taxonomy" id="94617"/>
    <lineage>
        <taxon>Eukaryota</taxon>
        <taxon>Sar</taxon>
        <taxon>Stramenopiles</taxon>
        <taxon>Ochrophyta</taxon>
        <taxon>Raphidophyceae</taxon>
        <taxon>Chattonellales</taxon>
        <taxon>Chattonellaceae</taxon>
        <taxon>Fibrocapsa</taxon>
    </lineage>
</organism>
<proteinExistence type="predicted"/>
<feature type="region of interest" description="Disordered" evidence="1">
    <location>
        <begin position="129"/>
        <end position="157"/>
    </location>
</feature>
<reference evidence="2" key="1">
    <citation type="submission" date="2021-01" db="EMBL/GenBank/DDBJ databases">
        <authorList>
            <person name="Corre E."/>
            <person name="Pelletier E."/>
            <person name="Niang G."/>
            <person name="Scheremetjew M."/>
            <person name="Finn R."/>
            <person name="Kale V."/>
            <person name="Holt S."/>
            <person name="Cochrane G."/>
            <person name="Meng A."/>
            <person name="Brown T."/>
            <person name="Cohen L."/>
        </authorList>
    </citation>
    <scope>NUCLEOTIDE SEQUENCE</scope>
    <source>
        <strain evidence="2">CCMP1661</strain>
    </source>
</reference>
<evidence type="ECO:0000313" key="2">
    <source>
        <dbReference type="EMBL" id="CAD9864579.1"/>
    </source>
</evidence>
<name>A0A7S2UZK4_9STRA</name>
<sequence>MGTEFNANLAAVTEAIEVERRQREKEKQLQKFQRKLNRRVARECQRLRQENQHKQEQQQEARRAVGSLPTHCRDGGKDIYPTAQIHSSPDDGNDHNEPEVEFFEDRLSEDDFAPADTLRHALALAEPWGPRQDQAGRNSASTSTAANHVHMEEHGAPEPRGQLAIWREGSQLAALLQEGIHRSNYAYDVLTSSYFNSSCIEI</sequence>
<feature type="compositionally biased region" description="Polar residues" evidence="1">
    <location>
        <begin position="135"/>
        <end position="146"/>
    </location>
</feature>
<dbReference type="AlphaFoldDB" id="A0A7S2UZK4"/>
<protein>
    <submittedName>
        <fullName evidence="2">Uncharacterized protein</fullName>
    </submittedName>
</protein>